<evidence type="ECO:0000256" key="9">
    <source>
        <dbReference type="SAM" id="Phobius"/>
    </source>
</evidence>
<comment type="similarity">
    <text evidence="2 7">Belongs to the complex I subunit 1 family.</text>
</comment>
<gene>
    <name evidence="10" type="primary">ND1</name>
</gene>
<dbReference type="GO" id="GO:0003954">
    <property type="term" value="F:NADH dehydrogenase activity"/>
    <property type="evidence" value="ECO:0007669"/>
    <property type="project" value="TreeGrafter"/>
</dbReference>
<dbReference type="GO" id="GO:0005743">
    <property type="term" value="C:mitochondrial inner membrane"/>
    <property type="evidence" value="ECO:0007669"/>
    <property type="project" value="UniProtKB-SubCell"/>
</dbReference>
<organism evidence="10">
    <name type="scientific">Scrobicularia plana</name>
    <dbReference type="NCBI Taxonomy" id="665965"/>
    <lineage>
        <taxon>Eukaryota</taxon>
        <taxon>Metazoa</taxon>
        <taxon>Spiralia</taxon>
        <taxon>Lophotrochozoa</taxon>
        <taxon>Mollusca</taxon>
        <taxon>Bivalvia</taxon>
        <taxon>Autobranchia</taxon>
        <taxon>Heteroconchia</taxon>
        <taxon>Euheterodonta</taxon>
        <taxon>Imparidentia</taxon>
        <taxon>Neoheterodontei</taxon>
        <taxon>Cardiida</taxon>
        <taxon>Tellinoidea</taxon>
        <taxon>Scrobiculariidae</taxon>
        <taxon>Scrobicularia</taxon>
    </lineage>
</organism>
<evidence type="ECO:0000256" key="2">
    <source>
        <dbReference type="ARBA" id="ARBA00010535"/>
    </source>
</evidence>
<dbReference type="EMBL" id="JX141480">
    <property type="protein sequence ID" value="AFV81466.1"/>
    <property type="molecule type" value="mRNA"/>
</dbReference>
<feature type="non-terminal residue" evidence="10">
    <location>
        <position position="1"/>
    </location>
</feature>
<feature type="non-terminal residue" evidence="10">
    <location>
        <position position="167"/>
    </location>
</feature>
<proteinExistence type="evidence at transcript level"/>
<evidence type="ECO:0000313" key="10">
    <source>
        <dbReference type="EMBL" id="AFV81466.1"/>
    </source>
</evidence>
<sequence length="167" mass="18140">VHGISCYFVSMLLILGAVAYYILLERKLLGVMQRRQGPNKSGVGGLVLPLADGLKGLSKELLTPSVVDEDMFLIGPVLLFSISYFVWTMSPNPYLFSFQTYSLLYFLCAVSVNVFGVMLCGWSSGSSYGMLGGMRAGAQSISYEIVYSSALACPALCVGSLELYEIR</sequence>
<keyword evidence="4 7" id="KW-0812">Transmembrane</keyword>
<dbReference type="AlphaFoldDB" id="K7R6X0"/>
<dbReference type="PANTHER" id="PTHR11432:SF3">
    <property type="entry name" value="NADH-UBIQUINONE OXIDOREDUCTASE CHAIN 1"/>
    <property type="match status" value="1"/>
</dbReference>
<geneLocation type="mitochondrion" evidence="10"/>
<comment type="catalytic activity">
    <reaction evidence="8">
        <text>a ubiquinone + NADH + 5 H(+)(in) = a ubiquinol + NAD(+) + 4 H(+)(out)</text>
        <dbReference type="Rhea" id="RHEA:29091"/>
        <dbReference type="Rhea" id="RHEA-COMP:9565"/>
        <dbReference type="Rhea" id="RHEA-COMP:9566"/>
        <dbReference type="ChEBI" id="CHEBI:15378"/>
        <dbReference type="ChEBI" id="CHEBI:16389"/>
        <dbReference type="ChEBI" id="CHEBI:17976"/>
        <dbReference type="ChEBI" id="CHEBI:57540"/>
        <dbReference type="ChEBI" id="CHEBI:57945"/>
        <dbReference type="EC" id="7.1.1.2"/>
    </reaction>
</comment>
<feature type="transmembrane region" description="Helical" evidence="9">
    <location>
        <begin position="145"/>
        <end position="164"/>
    </location>
</feature>
<dbReference type="EC" id="7.1.1.2" evidence="8"/>
<feature type="transmembrane region" description="Helical" evidence="9">
    <location>
        <begin position="71"/>
        <end position="90"/>
    </location>
</feature>
<keyword evidence="8 10" id="KW-0496">Mitochondrion</keyword>
<name>K7R6X0_9BIVA</name>
<comment type="subcellular location">
    <subcellularLocation>
        <location evidence="1">Membrane</location>
        <topology evidence="1">Multi-pass membrane protein</topology>
    </subcellularLocation>
    <subcellularLocation>
        <location evidence="7">Mitochondrion inner membrane</location>
        <topology evidence="7">Multi-pass membrane protein</topology>
    </subcellularLocation>
</comment>
<evidence type="ECO:0000256" key="4">
    <source>
        <dbReference type="ARBA" id="ARBA00022692"/>
    </source>
</evidence>
<keyword evidence="6 9" id="KW-0472">Membrane</keyword>
<reference evidence="10" key="1">
    <citation type="journal article" date="2012" name="Environ. Sci. Technol.">
        <title>Intersex in Scrobicularia plana: transcriptomic analysis reveals novel genes involved in endocrine disruption.</title>
        <authorList>
            <person name="Ciocan C.M."/>
            <person name="Cubero-Leon E."/>
            <person name="Peck M.R."/>
            <person name="Langston W.J."/>
            <person name="Pope N."/>
            <person name="Minier C."/>
            <person name="Rotchell J.M."/>
        </authorList>
    </citation>
    <scope>NUCLEOTIDE SEQUENCE</scope>
    <source>
        <tissue evidence="10">Testis</tissue>
    </source>
</reference>
<dbReference type="GO" id="GO:0009060">
    <property type="term" value="P:aerobic respiration"/>
    <property type="evidence" value="ECO:0007669"/>
    <property type="project" value="TreeGrafter"/>
</dbReference>
<keyword evidence="5 9" id="KW-1133">Transmembrane helix</keyword>
<feature type="transmembrane region" description="Helical" evidence="9">
    <location>
        <begin position="102"/>
        <end position="125"/>
    </location>
</feature>
<evidence type="ECO:0000256" key="1">
    <source>
        <dbReference type="ARBA" id="ARBA00004141"/>
    </source>
</evidence>
<dbReference type="Pfam" id="PF00146">
    <property type="entry name" value="NADHdh"/>
    <property type="match status" value="1"/>
</dbReference>
<evidence type="ECO:0000256" key="7">
    <source>
        <dbReference type="RuleBase" id="RU000471"/>
    </source>
</evidence>
<keyword evidence="8" id="KW-0830">Ubiquinone</keyword>
<evidence type="ECO:0000256" key="8">
    <source>
        <dbReference type="RuleBase" id="RU000473"/>
    </source>
</evidence>
<protein>
    <recommendedName>
        <fullName evidence="3 8">NADH-ubiquinone oxidoreductase chain 1</fullName>
        <ecNumber evidence="8">7.1.1.2</ecNumber>
    </recommendedName>
</protein>
<accession>K7R6X0</accession>
<evidence type="ECO:0000256" key="3">
    <source>
        <dbReference type="ARBA" id="ARBA00021009"/>
    </source>
</evidence>
<dbReference type="GO" id="GO:0008137">
    <property type="term" value="F:NADH dehydrogenase (ubiquinone) activity"/>
    <property type="evidence" value="ECO:0007669"/>
    <property type="project" value="UniProtKB-EC"/>
</dbReference>
<feature type="transmembrane region" description="Helical" evidence="9">
    <location>
        <begin position="7"/>
        <end position="24"/>
    </location>
</feature>
<dbReference type="PANTHER" id="PTHR11432">
    <property type="entry name" value="NADH DEHYDROGENASE SUBUNIT 1"/>
    <property type="match status" value="1"/>
</dbReference>
<keyword evidence="7" id="KW-0520">NAD</keyword>
<dbReference type="InterPro" id="IPR001694">
    <property type="entry name" value="NADH_UbQ_OxRdtase_su1/FPO"/>
</dbReference>
<evidence type="ECO:0000256" key="6">
    <source>
        <dbReference type="ARBA" id="ARBA00023136"/>
    </source>
</evidence>
<evidence type="ECO:0000256" key="5">
    <source>
        <dbReference type="ARBA" id="ARBA00022989"/>
    </source>
</evidence>